<evidence type="ECO:0000313" key="2">
    <source>
        <dbReference type="EMBL" id="MFD2919634.1"/>
    </source>
</evidence>
<dbReference type="RefSeq" id="WP_386097014.1">
    <property type="nucleotide sequence ID" value="NZ_JBHUOZ010000001.1"/>
</dbReference>
<dbReference type="EMBL" id="JBHUOZ010000001">
    <property type="protein sequence ID" value="MFD2919634.1"/>
    <property type="molecule type" value="Genomic_DNA"/>
</dbReference>
<dbReference type="Proteomes" id="UP001597511">
    <property type="component" value="Unassembled WGS sequence"/>
</dbReference>
<keyword evidence="1" id="KW-0812">Transmembrane</keyword>
<organism evidence="2 3">
    <name type="scientific">Terrimonas rubra</name>
    <dbReference type="NCBI Taxonomy" id="1035890"/>
    <lineage>
        <taxon>Bacteria</taxon>
        <taxon>Pseudomonadati</taxon>
        <taxon>Bacteroidota</taxon>
        <taxon>Chitinophagia</taxon>
        <taxon>Chitinophagales</taxon>
        <taxon>Chitinophagaceae</taxon>
        <taxon>Terrimonas</taxon>
    </lineage>
</organism>
<feature type="transmembrane region" description="Helical" evidence="1">
    <location>
        <begin position="18"/>
        <end position="36"/>
    </location>
</feature>
<evidence type="ECO:0000256" key="1">
    <source>
        <dbReference type="SAM" id="Phobius"/>
    </source>
</evidence>
<keyword evidence="1" id="KW-0472">Membrane</keyword>
<accession>A0ABW6A2U1</accession>
<name>A0ABW6A2U1_9BACT</name>
<evidence type="ECO:0000313" key="3">
    <source>
        <dbReference type="Proteomes" id="UP001597511"/>
    </source>
</evidence>
<protein>
    <submittedName>
        <fullName evidence="2">Uncharacterized protein</fullName>
    </submittedName>
</protein>
<sequence>METEQKDKVPLFKKWSHWYALAIAWLLVQIIAFYLFTQYFS</sequence>
<reference evidence="3" key="1">
    <citation type="journal article" date="2019" name="Int. J. Syst. Evol. Microbiol.">
        <title>The Global Catalogue of Microorganisms (GCM) 10K type strain sequencing project: providing services to taxonomists for standard genome sequencing and annotation.</title>
        <authorList>
            <consortium name="The Broad Institute Genomics Platform"/>
            <consortium name="The Broad Institute Genome Sequencing Center for Infectious Disease"/>
            <person name="Wu L."/>
            <person name="Ma J."/>
        </authorList>
    </citation>
    <scope>NUCLEOTIDE SEQUENCE [LARGE SCALE GENOMIC DNA]</scope>
    <source>
        <strain evidence="3">KCTC 23299</strain>
    </source>
</reference>
<proteinExistence type="predicted"/>
<keyword evidence="1" id="KW-1133">Transmembrane helix</keyword>
<keyword evidence="3" id="KW-1185">Reference proteome</keyword>
<comment type="caution">
    <text evidence="2">The sequence shown here is derived from an EMBL/GenBank/DDBJ whole genome shotgun (WGS) entry which is preliminary data.</text>
</comment>
<gene>
    <name evidence="2" type="ORF">ACFS6H_07955</name>
</gene>